<dbReference type="SUPFAM" id="SSF51120">
    <property type="entry name" value="beta-Roll"/>
    <property type="match status" value="1"/>
</dbReference>
<sequence length="900" mass="88042">MAPPAPVIDPSNGSVISGTAEAGATVILTDGNGDPIGETTADGSGNWSFTPGAPLPDGTVINAVAQDAAGNSSGPATTTVDAVAPPAPVIDPSNGSVITGTAEAGATVILTDGNGDPIGQAIADGSGNWSFTPGAPLPDGTVINAVAQDPAGNTSGPATTAVDAVAPPAPVIDPSNGSVITGTAEAGATVILTDGNGDPIGETTADGSGNWSFTPGAPLPDGTVINAVAQDAAGNSSGPATTTVDAVAPPAPVIDPSNGSVMTGTAEAGATVILTDGNGDPIGQAIADGSGNWSFTPGAPLPDGTVINAVAQDAAGNNSGPATTTVDAVAPPAPLLSVSADGALLSGTAEPNSQVRIVVNGDTANPITVNVDGSGNFSLPFAPPLIAGELISAVAIDLAGNTSGPATINAPDLAPPDISVPEAADTWINAAEIGDGIQVDVTVRPTMQVGQVITVRFAGQNGYEADVSHTLTAADIAAGSVTVTLTPPAGMGPFPEGASTITAEVAGGTASAPEAFTIDTVPPATPVLSLVGNLLTISAEPGTELTVTLTVGGVTATATVTADNSGLASLNLLTDLDIDFTWDQLLNAQVSVVGSDPAGNPSNVASIGIGTSIEQPVTIGNFGVDVSLNPLSPRFGFSGTTEPDSSVVIRVITPALNVELLPIQADSSGNFSLNLLSPTILSQLGLNITDILNLGSQISFNLVSTDSNGNDSAAYGVTLSPNGLSLNIGQIDVNGTSGNDVLSGANGSSEHINGGDGSDLIFNVGSGDHVVAGNGDDAIQITATNFVSIDGGAGFDTLILANGIDLDYNSAGVGTLSNIERIDLGTGDSGSVLTLTAAEVAAITDGNDTLQITGESNDVLNVIGAVNTGTTQLINGVTYDVYTFGSTTLLVEDNSVQVVA</sequence>
<feature type="domain" description="Bacterial Ig" evidence="1">
    <location>
        <begin position="248"/>
        <end position="326"/>
    </location>
</feature>
<dbReference type="InterPro" id="IPR013783">
    <property type="entry name" value="Ig-like_fold"/>
</dbReference>
<evidence type="ECO:0000313" key="3">
    <source>
        <dbReference type="Proteomes" id="UP000092125"/>
    </source>
</evidence>
<feature type="domain" description="Bacterial Ig" evidence="1">
    <location>
        <begin position="330"/>
        <end position="412"/>
    </location>
</feature>
<dbReference type="EMBL" id="LYVI01000015">
    <property type="protein sequence ID" value="OBU59741.1"/>
    <property type="molecule type" value="Genomic_DNA"/>
</dbReference>
<reference evidence="2 3" key="1">
    <citation type="submission" date="2016-05" db="EMBL/GenBank/DDBJ databases">
        <title>Draft Genome Sequences of Stenotrophomonas maltophilia Strains Sm32COP, Sm41DVV, Sm46PAILV, SmF3, SmF22, SmSOFb1 and SmCVFa1, Isolated from Different Manures, in France.</title>
        <authorList>
            <person name="Nazaret S."/>
            <person name="Bodilis J."/>
        </authorList>
    </citation>
    <scope>NUCLEOTIDE SEQUENCE [LARGE SCALE GENOMIC DNA]</scope>
    <source>
        <strain evidence="2 3">Sm41DVV</strain>
    </source>
</reference>
<gene>
    <name evidence="2" type="ORF">A9K56_17955</name>
</gene>
<dbReference type="PANTHER" id="PTHR22901:SF0">
    <property type="entry name" value="SIALATE O-ACETYLESTERASE"/>
    <property type="match status" value="1"/>
</dbReference>
<dbReference type="GO" id="GO:0001681">
    <property type="term" value="F:sialate O-acetylesterase activity"/>
    <property type="evidence" value="ECO:0007669"/>
    <property type="project" value="InterPro"/>
</dbReference>
<dbReference type="NCBIfam" id="NF033510">
    <property type="entry name" value="Ca_tandemer"/>
    <property type="match status" value="5"/>
</dbReference>
<feature type="domain" description="Bacterial Ig" evidence="1">
    <location>
        <begin position="2"/>
        <end position="80"/>
    </location>
</feature>
<evidence type="ECO:0000313" key="2">
    <source>
        <dbReference type="EMBL" id="OBU59741.1"/>
    </source>
</evidence>
<evidence type="ECO:0000259" key="1">
    <source>
        <dbReference type="Pfam" id="PF17936"/>
    </source>
</evidence>
<dbReference type="Pfam" id="PF17936">
    <property type="entry name" value="Big_6"/>
    <property type="match status" value="5"/>
</dbReference>
<accession>A0AAP7GPR0</accession>
<proteinExistence type="predicted"/>
<dbReference type="InterPro" id="IPR041498">
    <property type="entry name" value="Big_6"/>
</dbReference>
<protein>
    <submittedName>
        <fullName evidence="2">Surface adhesion protein</fullName>
    </submittedName>
</protein>
<dbReference type="AlphaFoldDB" id="A0AAP7GPR0"/>
<dbReference type="InterPro" id="IPR039329">
    <property type="entry name" value="SIAE"/>
</dbReference>
<name>A0AAP7GPR0_STEMA</name>
<dbReference type="Proteomes" id="UP000092125">
    <property type="component" value="Unassembled WGS sequence"/>
</dbReference>
<feature type="domain" description="Bacterial Ig" evidence="1">
    <location>
        <begin position="166"/>
        <end position="244"/>
    </location>
</feature>
<dbReference type="PANTHER" id="PTHR22901">
    <property type="entry name" value="SIALATE O-ACETYLESTERASE"/>
    <property type="match status" value="1"/>
</dbReference>
<feature type="domain" description="Bacterial Ig" evidence="1">
    <location>
        <begin position="84"/>
        <end position="162"/>
    </location>
</feature>
<organism evidence="2 3">
    <name type="scientific">Stenotrophomonas maltophilia</name>
    <name type="common">Pseudomonas maltophilia</name>
    <name type="synonym">Xanthomonas maltophilia</name>
    <dbReference type="NCBI Taxonomy" id="40324"/>
    <lineage>
        <taxon>Bacteria</taxon>
        <taxon>Pseudomonadati</taxon>
        <taxon>Pseudomonadota</taxon>
        <taxon>Gammaproteobacteria</taxon>
        <taxon>Lysobacterales</taxon>
        <taxon>Lysobacteraceae</taxon>
        <taxon>Stenotrophomonas</taxon>
        <taxon>Stenotrophomonas maltophilia group</taxon>
    </lineage>
</organism>
<dbReference type="Gene3D" id="2.60.40.10">
    <property type="entry name" value="Immunoglobulins"/>
    <property type="match status" value="5"/>
</dbReference>
<comment type="caution">
    <text evidence="2">The sequence shown here is derived from an EMBL/GenBank/DDBJ whole genome shotgun (WGS) entry which is preliminary data.</text>
</comment>
<dbReference type="GO" id="GO:0005975">
    <property type="term" value="P:carbohydrate metabolic process"/>
    <property type="evidence" value="ECO:0007669"/>
    <property type="project" value="TreeGrafter"/>
</dbReference>
<dbReference type="PRINTS" id="PR00313">
    <property type="entry name" value="CABNDNGRPT"/>
</dbReference>
<dbReference type="InterPro" id="IPR011049">
    <property type="entry name" value="Serralysin-like_metalloprot_C"/>
</dbReference>